<dbReference type="OrthoDB" id="296386at2759"/>
<organism evidence="4">
    <name type="scientific">Rodentolepis nana</name>
    <name type="common">Dwarf tapeworm</name>
    <name type="synonym">Hymenolepis nana</name>
    <dbReference type="NCBI Taxonomy" id="102285"/>
    <lineage>
        <taxon>Eukaryota</taxon>
        <taxon>Metazoa</taxon>
        <taxon>Spiralia</taxon>
        <taxon>Lophotrochozoa</taxon>
        <taxon>Platyhelminthes</taxon>
        <taxon>Cestoda</taxon>
        <taxon>Eucestoda</taxon>
        <taxon>Cyclophyllidea</taxon>
        <taxon>Hymenolepididae</taxon>
        <taxon>Rodentolepis</taxon>
    </lineage>
</organism>
<accession>A0A0R3T3K2</accession>
<dbReference type="GO" id="GO:0046983">
    <property type="term" value="F:protein dimerization activity"/>
    <property type="evidence" value="ECO:0007669"/>
    <property type="project" value="InterPro"/>
</dbReference>
<dbReference type="Proteomes" id="UP000278807">
    <property type="component" value="Unassembled WGS sequence"/>
</dbReference>
<keyword evidence="3" id="KW-1185">Reference proteome</keyword>
<protein>
    <submittedName>
        <fullName evidence="4">Anoct_dimer domain-containing protein</fullName>
    </submittedName>
</protein>
<sequence length="269" mass="30083">MNNKIKLKKFAELIHNSPISRVKKGDESILFNLDGNEYYSTSPEMFFQDGKRRIDYVLVFKSGEMDDTIKSKRYAFLSALAAQMIEIEVENCQGEILAKTGPQSAGFKDDASFQLVHPESPVGDLTSNGEFYRDDHANPLEAAIHARQDLVFVKLHASWSTLIRVAEVLQFKKPLKQLSSSIKLNLPVISCIDRNIDHFPLAALSNHANCKSTGVVNSKNISPQHHFASVLWQVPTFKCDHGHPRLGNSQGHIFLPLNKPALLRTTTSS</sequence>
<dbReference type="WBParaSite" id="HNAJ_0000159101-mRNA-1">
    <property type="protein sequence ID" value="HNAJ_0000159101-mRNA-1"/>
    <property type="gene ID" value="HNAJ_0000159101"/>
</dbReference>
<name>A0A0R3T3K2_RODNA</name>
<gene>
    <name evidence="2" type="ORF">HNAJ_LOCUS1590</name>
</gene>
<evidence type="ECO:0000259" key="1">
    <source>
        <dbReference type="Pfam" id="PF16178"/>
    </source>
</evidence>
<dbReference type="InterPro" id="IPR032394">
    <property type="entry name" value="Anoct_dimer"/>
</dbReference>
<feature type="domain" description="Anoctamin dimerisation" evidence="1">
    <location>
        <begin position="146"/>
        <end position="188"/>
    </location>
</feature>
<reference evidence="2 3" key="2">
    <citation type="submission" date="2018-11" db="EMBL/GenBank/DDBJ databases">
        <authorList>
            <consortium name="Pathogen Informatics"/>
        </authorList>
    </citation>
    <scope>NUCLEOTIDE SEQUENCE [LARGE SCALE GENOMIC DNA]</scope>
</reference>
<proteinExistence type="predicted"/>
<evidence type="ECO:0000313" key="3">
    <source>
        <dbReference type="Proteomes" id="UP000278807"/>
    </source>
</evidence>
<evidence type="ECO:0000313" key="2">
    <source>
        <dbReference type="EMBL" id="VDN97449.1"/>
    </source>
</evidence>
<evidence type="ECO:0000313" key="4">
    <source>
        <dbReference type="WBParaSite" id="HNAJ_0000159101-mRNA-1"/>
    </source>
</evidence>
<feature type="domain" description="Anoctamin dimerisation" evidence="1">
    <location>
        <begin position="46"/>
        <end position="93"/>
    </location>
</feature>
<reference evidence="4" key="1">
    <citation type="submission" date="2017-02" db="UniProtKB">
        <authorList>
            <consortium name="WormBaseParasite"/>
        </authorList>
    </citation>
    <scope>IDENTIFICATION</scope>
</reference>
<dbReference type="EMBL" id="UZAE01000635">
    <property type="protein sequence ID" value="VDN97449.1"/>
    <property type="molecule type" value="Genomic_DNA"/>
</dbReference>
<dbReference type="Pfam" id="PF16178">
    <property type="entry name" value="Anoct_dimer"/>
    <property type="match status" value="2"/>
</dbReference>
<dbReference type="AlphaFoldDB" id="A0A0R3T3K2"/>